<gene>
    <name evidence="4" type="ORF">FC43_GL001002</name>
</gene>
<feature type="signal peptide" evidence="2">
    <location>
        <begin position="1"/>
        <end position="18"/>
    </location>
</feature>
<accession>A0A0R1U2Y7</accession>
<dbReference type="EMBL" id="AZFK01000088">
    <property type="protein sequence ID" value="KRL87687.1"/>
    <property type="molecule type" value="Genomic_DNA"/>
</dbReference>
<protein>
    <recommendedName>
        <fullName evidence="3">DUF4767 domain-containing protein</fullName>
    </recommendedName>
</protein>
<feature type="chain" id="PRO_5039728269" description="DUF4767 domain-containing protein" evidence="2">
    <location>
        <begin position="19"/>
        <end position="197"/>
    </location>
</feature>
<dbReference type="InterPro" id="IPR031927">
    <property type="entry name" value="DUF4767"/>
</dbReference>
<comment type="caution">
    <text evidence="4">The sequence shown here is derived from an EMBL/GenBank/DDBJ whole genome shotgun (WGS) entry which is preliminary data.</text>
</comment>
<evidence type="ECO:0000256" key="1">
    <source>
        <dbReference type="SAM" id="MobiDB-lite"/>
    </source>
</evidence>
<feature type="domain" description="DUF4767" evidence="3">
    <location>
        <begin position="65"/>
        <end position="193"/>
    </location>
</feature>
<evidence type="ECO:0000256" key="2">
    <source>
        <dbReference type="SAM" id="SignalP"/>
    </source>
</evidence>
<reference evidence="4 5" key="1">
    <citation type="journal article" date="2015" name="Genome Announc.">
        <title>Expanding the biotechnology potential of lactobacilli through comparative genomics of 213 strains and associated genera.</title>
        <authorList>
            <person name="Sun Z."/>
            <person name="Harris H.M."/>
            <person name="McCann A."/>
            <person name="Guo C."/>
            <person name="Argimon S."/>
            <person name="Zhang W."/>
            <person name="Yang X."/>
            <person name="Jeffery I.B."/>
            <person name="Cooney J.C."/>
            <person name="Kagawa T.F."/>
            <person name="Liu W."/>
            <person name="Song Y."/>
            <person name="Salvetti E."/>
            <person name="Wrobel A."/>
            <person name="Rasinkangas P."/>
            <person name="Parkhill J."/>
            <person name="Rea M.C."/>
            <person name="O'Sullivan O."/>
            <person name="Ritari J."/>
            <person name="Douillard F.P."/>
            <person name="Paul Ross R."/>
            <person name="Yang R."/>
            <person name="Briner A.E."/>
            <person name="Felis G.E."/>
            <person name="de Vos W.M."/>
            <person name="Barrangou R."/>
            <person name="Klaenhammer T.R."/>
            <person name="Caufield P.W."/>
            <person name="Cui Y."/>
            <person name="Zhang H."/>
            <person name="O'Toole P.W."/>
        </authorList>
    </citation>
    <scope>NUCLEOTIDE SEQUENCE [LARGE SCALE GENOMIC DNA]</scope>
    <source>
        <strain evidence="4 5">DSM 15946</strain>
    </source>
</reference>
<evidence type="ECO:0000313" key="4">
    <source>
        <dbReference type="EMBL" id="KRL87687.1"/>
    </source>
</evidence>
<organism evidence="4 5">
    <name type="scientific">Limosilactobacillus ingluviei DSM 15946</name>
    <dbReference type="NCBI Taxonomy" id="1423760"/>
    <lineage>
        <taxon>Bacteria</taxon>
        <taxon>Bacillati</taxon>
        <taxon>Bacillota</taxon>
        <taxon>Bacilli</taxon>
        <taxon>Lactobacillales</taxon>
        <taxon>Lactobacillaceae</taxon>
        <taxon>Limosilactobacillus</taxon>
    </lineage>
</organism>
<feature type="compositionally biased region" description="Low complexity" evidence="1">
    <location>
        <begin position="21"/>
        <end position="57"/>
    </location>
</feature>
<dbReference type="AlphaFoldDB" id="A0A0R1U2Y7"/>
<feature type="region of interest" description="Disordered" evidence="1">
    <location>
        <begin position="21"/>
        <end position="69"/>
    </location>
</feature>
<dbReference type="PROSITE" id="PS51257">
    <property type="entry name" value="PROKAR_LIPOPROTEIN"/>
    <property type="match status" value="1"/>
</dbReference>
<dbReference type="PATRIC" id="fig|1423760.3.peg.1035"/>
<evidence type="ECO:0000259" key="3">
    <source>
        <dbReference type="Pfam" id="PF15983"/>
    </source>
</evidence>
<name>A0A0R1U2Y7_9LACO</name>
<dbReference type="Proteomes" id="UP000050816">
    <property type="component" value="Unassembled WGS sequence"/>
</dbReference>
<dbReference type="Pfam" id="PF15983">
    <property type="entry name" value="DUF4767"/>
    <property type="match status" value="1"/>
</dbReference>
<keyword evidence="2" id="KW-0732">Signal</keyword>
<dbReference type="RefSeq" id="WP_019206698.1">
    <property type="nucleotide sequence ID" value="NZ_AZFK01000088.1"/>
</dbReference>
<evidence type="ECO:0000313" key="5">
    <source>
        <dbReference type="Proteomes" id="UP000050816"/>
    </source>
</evidence>
<proteinExistence type="predicted"/>
<sequence length="197" mass="21510">MKKIFLASLMMASALALAGCGQQSTSQKQSTHQSSTSQQQSSAPSQKEAAASSSSATKESHATTPWDKQKDQELTDFINQWAPTMGQSYVKYDGVNPLHTHPGLTYPDGFNVATVNDEKVSMGWAPTGEGPYNYNVVAMYNYDYSSHFAQHITYAFAFHDGQPVALVDEMTNGYPIFHPTKNADVANAFARIAAEQK</sequence>
<dbReference type="GeneID" id="82934422"/>